<dbReference type="AlphaFoldDB" id="A0A4R5D027"/>
<evidence type="ECO:0000256" key="1">
    <source>
        <dbReference type="SAM" id="Phobius"/>
    </source>
</evidence>
<comment type="caution">
    <text evidence="2">The sequence shown here is derived from an EMBL/GenBank/DDBJ whole genome shotgun (WGS) entry which is preliminary data.</text>
</comment>
<reference evidence="2 3" key="1">
    <citation type="submission" date="2019-03" db="EMBL/GenBank/DDBJ databases">
        <title>Flavobacterium TSA-D2 sp. nov., isolated from arctic soil.</title>
        <authorList>
            <person name="Chaudhary D.K."/>
        </authorList>
    </citation>
    <scope>NUCLEOTIDE SEQUENCE [LARGE SCALE GENOMIC DNA]</scope>
    <source>
        <strain evidence="2 3">TSA-D2</strain>
    </source>
</reference>
<sequence>MNKRVLFISLLGLFIILNLVPTYLWLWGMSFIDLERPKFSYINVNTRDFLYSLSRFVLFVGLWLPILLIILMRKWKIKALTVPTLLSLLLFLIMIKSQEVYPDEESHFTENGYQHKIEKWNQQNHVKVEHWKSQDSSKKYITHRHIEWKLIKEE</sequence>
<dbReference type="EMBL" id="SMFO01000007">
    <property type="protein sequence ID" value="TDE03523.1"/>
    <property type="molecule type" value="Genomic_DNA"/>
</dbReference>
<dbReference type="Proteomes" id="UP000294597">
    <property type="component" value="Unassembled WGS sequence"/>
</dbReference>
<name>A0A4R5D027_9FLAO</name>
<keyword evidence="1" id="KW-1133">Transmembrane helix</keyword>
<evidence type="ECO:0000313" key="2">
    <source>
        <dbReference type="EMBL" id="TDE03523.1"/>
    </source>
</evidence>
<keyword evidence="1" id="KW-0812">Transmembrane</keyword>
<feature type="transmembrane region" description="Helical" evidence="1">
    <location>
        <begin position="6"/>
        <end position="28"/>
    </location>
</feature>
<keyword evidence="1" id="KW-0472">Membrane</keyword>
<gene>
    <name evidence="2" type="ORF">E0F98_10630</name>
</gene>
<evidence type="ECO:0000313" key="3">
    <source>
        <dbReference type="Proteomes" id="UP000294597"/>
    </source>
</evidence>
<feature type="transmembrane region" description="Helical" evidence="1">
    <location>
        <begin position="49"/>
        <end position="71"/>
    </location>
</feature>
<protein>
    <submittedName>
        <fullName evidence="2">Uncharacterized protein</fullName>
    </submittedName>
</protein>
<keyword evidence="3" id="KW-1185">Reference proteome</keyword>
<proteinExistence type="predicted"/>
<organism evidence="2 3">
    <name type="scientific">Flavobacterium hiemivividum</name>
    <dbReference type="NCBI Taxonomy" id="2541734"/>
    <lineage>
        <taxon>Bacteria</taxon>
        <taxon>Pseudomonadati</taxon>
        <taxon>Bacteroidota</taxon>
        <taxon>Flavobacteriia</taxon>
        <taxon>Flavobacteriales</taxon>
        <taxon>Flavobacteriaceae</taxon>
        <taxon>Flavobacterium</taxon>
    </lineage>
</organism>
<accession>A0A4R5D027</accession>